<dbReference type="GO" id="GO:0004556">
    <property type="term" value="F:alpha-amylase activity"/>
    <property type="evidence" value="ECO:0000318"/>
    <property type="project" value="GO_Central"/>
</dbReference>
<dbReference type="Pfam" id="PF00128">
    <property type="entry name" value="Alpha-amylase"/>
    <property type="match status" value="2"/>
</dbReference>
<reference evidence="2" key="1">
    <citation type="submission" date="2006-10" db="EMBL/GenBank/DDBJ databases">
        <authorList>
            <person name="Amadeo P."/>
            <person name="Zhao Q."/>
            <person name="Wortman J."/>
            <person name="Fraser-Liggett C."/>
            <person name="Carlton J."/>
        </authorList>
    </citation>
    <scope>NUCLEOTIDE SEQUENCE</scope>
    <source>
        <strain evidence="2">G3</strain>
    </source>
</reference>
<dbReference type="InterPro" id="IPR017853">
    <property type="entry name" value="GH"/>
</dbReference>
<gene>
    <name evidence="2" type="ORF">TVAG_447630</name>
</gene>
<dbReference type="Proteomes" id="UP000001542">
    <property type="component" value="Unassembled WGS sequence"/>
</dbReference>
<dbReference type="eggNOG" id="KOG0471">
    <property type="taxonomic scope" value="Eukaryota"/>
</dbReference>
<accession>A2DS34</accession>
<dbReference type="AlphaFoldDB" id="A2DS34"/>
<reference evidence="2" key="2">
    <citation type="journal article" date="2007" name="Science">
        <title>Draft genome sequence of the sexually transmitted pathogen Trichomonas vaginalis.</title>
        <authorList>
            <person name="Carlton J.M."/>
            <person name="Hirt R.P."/>
            <person name="Silva J.C."/>
            <person name="Delcher A.L."/>
            <person name="Schatz M."/>
            <person name="Zhao Q."/>
            <person name="Wortman J.R."/>
            <person name="Bidwell S.L."/>
            <person name="Alsmark U.C.M."/>
            <person name="Besteiro S."/>
            <person name="Sicheritz-Ponten T."/>
            <person name="Noel C.J."/>
            <person name="Dacks J.B."/>
            <person name="Foster P.G."/>
            <person name="Simillion C."/>
            <person name="Van de Peer Y."/>
            <person name="Miranda-Saavedra D."/>
            <person name="Barton G.J."/>
            <person name="Westrop G.D."/>
            <person name="Mueller S."/>
            <person name="Dessi D."/>
            <person name="Fiori P.L."/>
            <person name="Ren Q."/>
            <person name="Paulsen I."/>
            <person name="Zhang H."/>
            <person name="Bastida-Corcuera F.D."/>
            <person name="Simoes-Barbosa A."/>
            <person name="Brown M.T."/>
            <person name="Hayes R.D."/>
            <person name="Mukherjee M."/>
            <person name="Okumura C.Y."/>
            <person name="Schneider R."/>
            <person name="Smith A.J."/>
            <person name="Vanacova S."/>
            <person name="Villalvazo M."/>
            <person name="Haas B.J."/>
            <person name="Pertea M."/>
            <person name="Feldblyum T.V."/>
            <person name="Utterback T.R."/>
            <person name="Shu C.L."/>
            <person name="Osoegawa K."/>
            <person name="de Jong P.J."/>
            <person name="Hrdy I."/>
            <person name="Horvathova L."/>
            <person name="Zubacova Z."/>
            <person name="Dolezal P."/>
            <person name="Malik S.B."/>
            <person name="Logsdon J.M. Jr."/>
            <person name="Henze K."/>
            <person name="Gupta A."/>
            <person name="Wang C.C."/>
            <person name="Dunne R.L."/>
            <person name="Upcroft J.A."/>
            <person name="Upcroft P."/>
            <person name="White O."/>
            <person name="Salzberg S.L."/>
            <person name="Tang P."/>
            <person name="Chiu C.-H."/>
            <person name="Lee Y.-S."/>
            <person name="Embley T.M."/>
            <person name="Coombs G.H."/>
            <person name="Mottram J.C."/>
            <person name="Tachezy J."/>
            <person name="Fraser-Liggett C.M."/>
            <person name="Johnson P.J."/>
        </authorList>
    </citation>
    <scope>NUCLEOTIDE SEQUENCE [LARGE SCALE GENOMIC DNA]</scope>
    <source>
        <strain evidence="2">G3</strain>
    </source>
</reference>
<dbReference type="STRING" id="5722.A2DS34"/>
<protein>
    <submittedName>
        <fullName evidence="2">Alpha amylase, catalytic domain containing protein</fullName>
    </submittedName>
</protein>
<evidence type="ECO:0000259" key="1">
    <source>
        <dbReference type="SMART" id="SM00642"/>
    </source>
</evidence>
<dbReference type="InParanoid" id="A2DS34"/>
<dbReference type="VEuPathDB" id="TrichDB:TVAGG3_1000910"/>
<dbReference type="PANTHER" id="PTHR10357">
    <property type="entry name" value="ALPHA-AMYLASE FAMILY MEMBER"/>
    <property type="match status" value="1"/>
</dbReference>
<feature type="domain" description="Glycosyl hydrolase family 13 catalytic" evidence="1">
    <location>
        <begin position="24"/>
        <end position="397"/>
    </location>
</feature>
<dbReference type="FunCoup" id="A2DS34">
    <property type="interactions" value="150"/>
</dbReference>
<dbReference type="SMART" id="SM00642">
    <property type="entry name" value="Aamy"/>
    <property type="match status" value="1"/>
</dbReference>
<dbReference type="KEGG" id="tva:4774815"/>
<dbReference type="RefSeq" id="XP_001329027.1">
    <property type="nucleotide sequence ID" value="XM_001328992.1"/>
</dbReference>
<dbReference type="OrthoDB" id="1740265at2759"/>
<dbReference type="SMR" id="A2DS34"/>
<organism evidence="2 3">
    <name type="scientific">Trichomonas vaginalis (strain ATCC PRA-98 / G3)</name>
    <dbReference type="NCBI Taxonomy" id="412133"/>
    <lineage>
        <taxon>Eukaryota</taxon>
        <taxon>Metamonada</taxon>
        <taxon>Parabasalia</taxon>
        <taxon>Trichomonadida</taxon>
        <taxon>Trichomonadidae</taxon>
        <taxon>Trichomonas</taxon>
    </lineage>
</organism>
<name>A2DS34_TRIV3</name>
<dbReference type="InterPro" id="IPR006047">
    <property type="entry name" value="GH13_cat_dom"/>
</dbReference>
<dbReference type="SUPFAM" id="SSF51011">
    <property type="entry name" value="Glycosyl hydrolase domain"/>
    <property type="match status" value="1"/>
</dbReference>
<keyword evidence="3" id="KW-1185">Reference proteome</keyword>
<dbReference type="Gene3D" id="3.20.20.80">
    <property type="entry name" value="Glycosidases"/>
    <property type="match status" value="1"/>
</dbReference>
<dbReference type="GO" id="GO:0009313">
    <property type="term" value="P:oligosaccharide catabolic process"/>
    <property type="evidence" value="ECO:0000318"/>
    <property type="project" value="GO_Central"/>
</dbReference>
<dbReference type="OMA" id="NWSAGEN"/>
<dbReference type="VEuPathDB" id="TrichDB:TVAG_447630"/>
<evidence type="ECO:0000313" key="3">
    <source>
        <dbReference type="Proteomes" id="UP000001542"/>
    </source>
</evidence>
<evidence type="ECO:0000313" key="2">
    <source>
        <dbReference type="EMBL" id="EAY16804.1"/>
    </source>
</evidence>
<dbReference type="PANTHER" id="PTHR10357:SF228">
    <property type="entry name" value="PUTATIVE-RELATED"/>
    <property type="match status" value="1"/>
</dbReference>
<dbReference type="SUPFAM" id="SSF51445">
    <property type="entry name" value="(Trans)glycosidases"/>
    <property type="match status" value="1"/>
</dbReference>
<dbReference type="EMBL" id="DS113238">
    <property type="protein sequence ID" value="EAY16804.1"/>
    <property type="molecule type" value="Genomic_DNA"/>
</dbReference>
<sequence length="483" mass="53307">MLSVLSLLACMSKSEDFNNIRMYQVMVSSFQDGDSSLGYGTGYGPSSHKGDLRGIINALPYIKGLNVNALWLTPIFDSTNGQGGSLLQSTGYFATNYFKIDPKFGDEATFKELVDTAHNLGLYVILDGVFGHHGGVSSASPNGLWPQGGSNPVSYPGSLDYYKEVATYWIEKYGIDGWRLDQCYQLYQNGHNYMCEIRQAVETLCATRKNNGEKWGILGYIVGEHWSGAEDINTRTYGQNGLRSAFDFPSRYNLVQTLAMEESGAGGYGVENLGNVFRTPSEKGYSGDVYPNMFITNHDVWRFGNLIRSKYGYARENDAYWNRYKIALGVLSAYSGPITIYYGDEYGDIAECWYGSGNSCGGNTYSDNCARTDGKISGFSTKEQDLHDFTAKIMQIRSENPSLWRGTNGKTYSNGIIFNCKYDSQTGNKVVFAANLAQNTVTASYTVGETKLTDLISGKTYTSSNGTYNIEMSALGVALFKVE</sequence>
<proteinExistence type="predicted"/>